<organism evidence="1 2">
    <name type="scientific">Nocardia higoensis</name>
    <dbReference type="NCBI Taxonomy" id="228599"/>
    <lineage>
        <taxon>Bacteria</taxon>
        <taxon>Bacillati</taxon>
        <taxon>Actinomycetota</taxon>
        <taxon>Actinomycetes</taxon>
        <taxon>Mycobacteriales</taxon>
        <taxon>Nocardiaceae</taxon>
        <taxon>Nocardia</taxon>
    </lineage>
</organism>
<gene>
    <name evidence="1" type="ORF">IU449_13645</name>
</gene>
<name>A0ABS0DAT7_9NOCA</name>
<keyword evidence="2" id="KW-1185">Reference proteome</keyword>
<evidence type="ECO:0000313" key="2">
    <source>
        <dbReference type="Proteomes" id="UP000707731"/>
    </source>
</evidence>
<sequence>MWSDPDAAERAAAKAGLVAIEVRSRLLRLPLDGRRGLGDQVTEWMGALAAMRTRLEACDRWRRASARLDEYLDRCARFEAGAPVLVDSYLSVTGRKR</sequence>
<protein>
    <submittedName>
        <fullName evidence="1">Uncharacterized protein</fullName>
    </submittedName>
</protein>
<proteinExistence type="predicted"/>
<reference evidence="1 2" key="1">
    <citation type="submission" date="2020-10" db="EMBL/GenBank/DDBJ databases">
        <title>Identification of Nocardia species via Next-generation sequencing and recognition of intraspecies genetic diversity.</title>
        <authorList>
            <person name="Li P."/>
            <person name="Li P."/>
            <person name="Lu B."/>
        </authorList>
    </citation>
    <scope>NUCLEOTIDE SEQUENCE [LARGE SCALE GENOMIC DNA]</scope>
    <source>
        <strain evidence="1 2">BJ06-0143</strain>
    </source>
</reference>
<dbReference type="RefSeq" id="WP_195002139.1">
    <property type="nucleotide sequence ID" value="NZ_JADLQN010000001.1"/>
</dbReference>
<dbReference type="EMBL" id="JADLQN010000001">
    <property type="protein sequence ID" value="MBF6355575.1"/>
    <property type="molecule type" value="Genomic_DNA"/>
</dbReference>
<dbReference type="Proteomes" id="UP000707731">
    <property type="component" value="Unassembled WGS sequence"/>
</dbReference>
<comment type="caution">
    <text evidence="1">The sequence shown here is derived from an EMBL/GenBank/DDBJ whole genome shotgun (WGS) entry which is preliminary data.</text>
</comment>
<evidence type="ECO:0000313" key="1">
    <source>
        <dbReference type="EMBL" id="MBF6355575.1"/>
    </source>
</evidence>
<accession>A0ABS0DAT7</accession>